<dbReference type="EMBL" id="LGRX02010570">
    <property type="protein sequence ID" value="KAK3270104.1"/>
    <property type="molecule type" value="Genomic_DNA"/>
</dbReference>
<protein>
    <submittedName>
        <fullName evidence="2">Uncharacterized protein</fullName>
    </submittedName>
</protein>
<evidence type="ECO:0000256" key="1">
    <source>
        <dbReference type="SAM" id="MobiDB-lite"/>
    </source>
</evidence>
<evidence type="ECO:0000313" key="2">
    <source>
        <dbReference type="EMBL" id="KAK3270104.1"/>
    </source>
</evidence>
<comment type="caution">
    <text evidence="2">The sequence shown here is derived from an EMBL/GenBank/DDBJ whole genome shotgun (WGS) entry which is preliminary data.</text>
</comment>
<reference evidence="2 3" key="1">
    <citation type="journal article" date="2015" name="Genome Biol. Evol.">
        <title>Comparative Genomics of a Bacterivorous Green Alga Reveals Evolutionary Causalities and Consequences of Phago-Mixotrophic Mode of Nutrition.</title>
        <authorList>
            <person name="Burns J.A."/>
            <person name="Paasch A."/>
            <person name="Narechania A."/>
            <person name="Kim E."/>
        </authorList>
    </citation>
    <scope>NUCLEOTIDE SEQUENCE [LARGE SCALE GENOMIC DNA]</scope>
    <source>
        <strain evidence="2 3">PLY_AMNH</strain>
    </source>
</reference>
<dbReference type="AlphaFoldDB" id="A0AAE0G1X8"/>
<sequence>MSQRPGELVPLFSETQSVSALPADPCGGANSESSDVAVVNFALCDQSISAAEYHPAGRQHWNGGIAAGDCTSAPPTSSPVCPGTAEKSCMGQFWVEPKPRLSIEDVRKAVVGQKHPRQSVNDTTDRWSRLGAHANTTEG</sequence>
<name>A0AAE0G1X8_9CHLO</name>
<gene>
    <name evidence="2" type="ORF">CYMTET_21484</name>
</gene>
<keyword evidence="3" id="KW-1185">Reference proteome</keyword>
<dbReference type="Proteomes" id="UP001190700">
    <property type="component" value="Unassembled WGS sequence"/>
</dbReference>
<accession>A0AAE0G1X8</accession>
<feature type="region of interest" description="Disordered" evidence="1">
    <location>
        <begin position="112"/>
        <end position="139"/>
    </location>
</feature>
<evidence type="ECO:0000313" key="3">
    <source>
        <dbReference type="Proteomes" id="UP001190700"/>
    </source>
</evidence>
<proteinExistence type="predicted"/>
<organism evidence="2 3">
    <name type="scientific">Cymbomonas tetramitiformis</name>
    <dbReference type="NCBI Taxonomy" id="36881"/>
    <lineage>
        <taxon>Eukaryota</taxon>
        <taxon>Viridiplantae</taxon>
        <taxon>Chlorophyta</taxon>
        <taxon>Pyramimonadophyceae</taxon>
        <taxon>Pyramimonadales</taxon>
        <taxon>Pyramimonadaceae</taxon>
        <taxon>Cymbomonas</taxon>
    </lineage>
</organism>